<feature type="transmembrane region" description="Helical" evidence="1">
    <location>
        <begin position="6"/>
        <end position="25"/>
    </location>
</feature>
<dbReference type="Proteomes" id="UP000072794">
    <property type="component" value="Unassembled WGS sequence"/>
</dbReference>
<evidence type="ECO:0000256" key="1">
    <source>
        <dbReference type="SAM" id="Phobius"/>
    </source>
</evidence>
<evidence type="ECO:0000313" key="3">
    <source>
        <dbReference type="Proteomes" id="UP000072794"/>
    </source>
</evidence>
<dbReference type="AlphaFoldDB" id="A0A0Z8FXV0"/>
<keyword evidence="1" id="KW-0472">Membrane</keyword>
<gene>
    <name evidence="2" type="ORF">ERS132414_01183</name>
</gene>
<proteinExistence type="predicted"/>
<keyword evidence="1" id="KW-0812">Transmembrane</keyword>
<name>A0A0Z8FXV0_STRSU</name>
<dbReference type="EMBL" id="FIHA01000020">
    <property type="protein sequence ID" value="CYU88506.1"/>
    <property type="molecule type" value="Genomic_DNA"/>
</dbReference>
<accession>A0A0Z8FXV0</accession>
<protein>
    <submittedName>
        <fullName evidence="2">Uncharacterized protein</fullName>
    </submittedName>
</protein>
<evidence type="ECO:0000313" key="2">
    <source>
        <dbReference type="EMBL" id="CYU88506.1"/>
    </source>
</evidence>
<keyword evidence="1" id="KW-1133">Transmembrane helix</keyword>
<sequence length="104" mass="11759">MTETIFDAIASVSVFALPMLAVGIVEQRKAEKKRMCEEFEEIRRRDYLYGFKAGMGLLTKYITELISTKRHWPTRKSLMKSASVVQVLALVSFATLTQTTPIIG</sequence>
<organism evidence="2 3">
    <name type="scientific">Streptococcus suis</name>
    <dbReference type="NCBI Taxonomy" id="1307"/>
    <lineage>
        <taxon>Bacteria</taxon>
        <taxon>Bacillati</taxon>
        <taxon>Bacillota</taxon>
        <taxon>Bacilli</taxon>
        <taxon>Lactobacillales</taxon>
        <taxon>Streptococcaceae</taxon>
        <taxon>Streptococcus</taxon>
    </lineage>
</organism>
<reference evidence="2 3" key="1">
    <citation type="submission" date="2016-02" db="EMBL/GenBank/DDBJ databases">
        <authorList>
            <consortium name="Pathogen Informatics"/>
        </authorList>
    </citation>
    <scope>NUCLEOTIDE SEQUENCE [LARGE SCALE GENOMIC DNA]</scope>
    <source>
        <strain evidence="2 3">LSS52</strain>
    </source>
</reference>